<name>A0ABP6KS23_9ACTN</name>
<dbReference type="Proteomes" id="UP001499930">
    <property type="component" value="Unassembled WGS sequence"/>
</dbReference>
<dbReference type="InterPro" id="IPR041664">
    <property type="entry name" value="AAA_16"/>
</dbReference>
<dbReference type="Gene3D" id="1.25.40.10">
    <property type="entry name" value="Tetratricopeptide repeat domain"/>
    <property type="match status" value="2"/>
</dbReference>
<dbReference type="InterPro" id="IPR042197">
    <property type="entry name" value="Apaf_helical"/>
</dbReference>
<comment type="caution">
    <text evidence="2">The sequence shown here is derived from an EMBL/GenBank/DDBJ whole genome shotgun (WGS) entry which is preliminary data.</text>
</comment>
<proteinExistence type="predicted"/>
<gene>
    <name evidence="2" type="ORF">GCM10017559_54660</name>
</gene>
<keyword evidence="3" id="KW-1185">Reference proteome</keyword>
<dbReference type="InterPro" id="IPR036388">
    <property type="entry name" value="WH-like_DNA-bd_sf"/>
</dbReference>
<dbReference type="Gene3D" id="1.10.10.10">
    <property type="entry name" value="Winged helix-like DNA-binding domain superfamily/Winged helix DNA-binding domain"/>
    <property type="match status" value="1"/>
</dbReference>
<dbReference type="SUPFAM" id="SSF46894">
    <property type="entry name" value="C-terminal effector domain of the bipartite response regulators"/>
    <property type="match status" value="1"/>
</dbReference>
<dbReference type="InterPro" id="IPR005158">
    <property type="entry name" value="BTAD"/>
</dbReference>
<dbReference type="Pfam" id="PF03704">
    <property type="entry name" value="BTAD"/>
    <property type="match status" value="1"/>
</dbReference>
<evidence type="ECO:0000259" key="1">
    <source>
        <dbReference type="SMART" id="SM01043"/>
    </source>
</evidence>
<dbReference type="SUPFAM" id="SSF52540">
    <property type="entry name" value="P-loop containing nucleoside triphosphate hydrolases"/>
    <property type="match status" value="1"/>
</dbReference>
<dbReference type="CDD" id="cd15831">
    <property type="entry name" value="BTAD"/>
    <property type="match status" value="1"/>
</dbReference>
<sequence>MVPLPPLKRRLLGALLLSERRTIAVERLMLAVWGDTHARKEALKTHVSELRLLVPGRIPPAGPDGYRLRLLPGDTVDVDTFHDLVATGERLAEAGEHRAAVASLREALNLWGADPLADVPTGDPRLRQRRQALLRQRQDAMVLMFGTRLALGHHREIIADLRGELEDSPDAEALHVLLVNALYRSGQRVPALQHADAAAGILLEENGDPGERLRRLRARIAADGAGPAVTAGAGGAGTALPAVPAQLPPDVLDFTGRSHEVERLTELLTPAPDATGVPIVGISGLPGIGKSALAIHVAHRLRPRFPDGQLFVHLAGRSGRSANVGETLAELLATLGVPAQDLPPSTVGRAGLLRSVLAGRRVLIVVDDAAGVSQASHFLPGTAGCAVVITGRALLNGAGIRSFPLQPLRGEESLTLLGEIVGADRVRREPEATRTVLEACGGLPLALRIAGSRLSSQPHWPVELLASRLQDRLKGLADGDLAVEASIAESYEALPAPARHAFRVLALAGPGDWPMWLTGMLLGAEQADDALAALTSHSLLSPAGADDLGHPRYRQHDLVRDFAEARLAEHVDEWDTTMNRLLLGWLLLADRASAAIPGEPFFPPPARLHWDLHVPVQAQKLIDADPGGWLARECAQLLAVIRVACEENRYRQGYGIALRLASHLYRAGRDRDAEDMWRIVMRTAAAAGDRRLAAEARHRMAALITRGPGGPARALPMLDTCVAVFAELVDRNRWARSLALRAFCAYRLHRDSGGAGVERAARDAEEALELARLTGEGHTELVCLRTLGLVASASGRHTEAIGRCEAALARGRAITETSGDAACEVFAAVALATVLVAAGEAGRALTVCETALDAARGTGHVPAQAALAERAGDALSALGRTREAARRYREAVALCGTDGADPHRARYDGKLSRATTGDGGSPA</sequence>
<dbReference type="InterPro" id="IPR011990">
    <property type="entry name" value="TPR-like_helical_dom_sf"/>
</dbReference>
<evidence type="ECO:0000313" key="3">
    <source>
        <dbReference type="Proteomes" id="UP001499930"/>
    </source>
</evidence>
<evidence type="ECO:0000313" key="2">
    <source>
        <dbReference type="EMBL" id="GAA3022634.1"/>
    </source>
</evidence>
<dbReference type="Gene3D" id="3.40.50.300">
    <property type="entry name" value="P-loop containing nucleotide triphosphate hydrolases"/>
    <property type="match status" value="1"/>
</dbReference>
<dbReference type="PANTHER" id="PTHR47691">
    <property type="entry name" value="REGULATOR-RELATED"/>
    <property type="match status" value="1"/>
</dbReference>
<accession>A0ABP6KS23</accession>
<dbReference type="Pfam" id="PF13191">
    <property type="entry name" value="AAA_16"/>
    <property type="match status" value="1"/>
</dbReference>
<dbReference type="SUPFAM" id="SSF48452">
    <property type="entry name" value="TPR-like"/>
    <property type="match status" value="3"/>
</dbReference>
<dbReference type="EMBL" id="BAAAWD010000015">
    <property type="protein sequence ID" value="GAA3022634.1"/>
    <property type="molecule type" value="Genomic_DNA"/>
</dbReference>
<reference evidence="3" key="1">
    <citation type="journal article" date="2019" name="Int. J. Syst. Evol. Microbiol.">
        <title>The Global Catalogue of Microorganisms (GCM) 10K type strain sequencing project: providing services to taxonomists for standard genome sequencing and annotation.</title>
        <authorList>
            <consortium name="The Broad Institute Genomics Platform"/>
            <consortium name="The Broad Institute Genome Sequencing Center for Infectious Disease"/>
            <person name="Wu L."/>
            <person name="Ma J."/>
        </authorList>
    </citation>
    <scope>NUCLEOTIDE SEQUENCE [LARGE SCALE GENOMIC DNA]</scope>
    <source>
        <strain evidence="3">JCM 3106</strain>
    </source>
</reference>
<dbReference type="InterPro" id="IPR016032">
    <property type="entry name" value="Sig_transdc_resp-reg_C-effctor"/>
</dbReference>
<dbReference type="InterPro" id="IPR027417">
    <property type="entry name" value="P-loop_NTPase"/>
</dbReference>
<feature type="domain" description="Bacterial transcriptional activator" evidence="1">
    <location>
        <begin position="76"/>
        <end position="221"/>
    </location>
</feature>
<dbReference type="Gene3D" id="1.10.8.430">
    <property type="entry name" value="Helical domain of apoptotic protease-activating factors"/>
    <property type="match status" value="1"/>
</dbReference>
<dbReference type="PANTHER" id="PTHR47691:SF3">
    <property type="entry name" value="HTH-TYPE TRANSCRIPTIONAL REGULATOR RV0890C-RELATED"/>
    <property type="match status" value="1"/>
</dbReference>
<dbReference type="SMART" id="SM01043">
    <property type="entry name" value="BTAD"/>
    <property type="match status" value="1"/>
</dbReference>
<dbReference type="PRINTS" id="PR00364">
    <property type="entry name" value="DISEASERSIST"/>
</dbReference>
<protein>
    <submittedName>
        <fullName evidence="2">BTAD domain-containing putative transcriptional regulator</fullName>
    </submittedName>
</protein>
<organism evidence="2 3">
    <name type="scientific">Streptosporangium longisporum</name>
    <dbReference type="NCBI Taxonomy" id="46187"/>
    <lineage>
        <taxon>Bacteria</taxon>
        <taxon>Bacillati</taxon>
        <taxon>Actinomycetota</taxon>
        <taxon>Actinomycetes</taxon>
        <taxon>Streptosporangiales</taxon>
        <taxon>Streptosporangiaceae</taxon>
        <taxon>Streptosporangium</taxon>
    </lineage>
</organism>